<keyword evidence="1" id="KW-0472">Membrane</keyword>
<gene>
    <name evidence="2" type="ORF">WAK64_13630</name>
</gene>
<evidence type="ECO:0000313" key="3">
    <source>
        <dbReference type="Proteomes" id="UP001312865"/>
    </source>
</evidence>
<dbReference type="RefSeq" id="WP_336587541.1">
    <property type="nucleotide sequence ID" value="NZ_JBBAXC010000011.1"/>
</dbReference>
<dbReference type="Proteomes" id="UP001312865">
    <property type="component" value="Unassembled WGS sequence"/>
</dbReference>
<feature type="transmembrane region" description="Helical" evidence="1">
    <location>
        <begin position="6"/>
        <end position="29"/>
    </location>
</feature>
<keyword evidence="1" id="KW-1133">Transmembrane helix</keyword>
<proteinExistence type="predicted"/>
<keyword evidence="1" id="KW-0812">Transmembrane</keyword>
<reference evidence="2 3" key="1">
    <citation type="journal article" date="2018" name="J. Microbiol.">
        <title>Bacillus spongiae sp. nov., isolated from sponge of Jeju Island.</title>
        <authorList>
            <person name="Lee G.E."/>
            <person name="Im W.T."/>
            <person name="Park J.S."/>
        </authorList>
    </citation>
    <scope>NUCLEOTIDE SEQUENCE [LARGE SCALE GENOMIC DNA]</scope>
    <source>
        <strain evidence="2 3">135PIL107-10</strain>
    </source>
</reference>
<evidence type="ECO:0000256" key="1">
    <source>
        <dbReference type="SAM" id="Phobius"/>
    </source>
</evidence>
<organism evidence="2 3">
    <name type="scientific">Bacillus spongiae</name>
    <dbReference type="NCBI Taxonomy" id="2683610"/>
    <lineage>
        <taxon>Bacteria</taxon>
        <taxon>Bacillati</taxon>
        <taxon>Bacillota</taxon>
        <taxon>Bacilli</taxon>
        <taxon>Bacillales</taxon>
        <taxon>Bacillaceae</taxon>
        <taxon>Bacillus</taxon>
    </lineage>
</organism>
<keyword evidence="3" id="KW-1185">Reference proteome</keyword>
<evidence type="ECO:0000313" key="2">
    <source>
        <dbReference type="EMBL" id="MEI5908095.1"/>
    </source>
</evidence>
<comment type="caution">
    <text evidence="2">The sequence shown here is derived from an EMBL/GenBank/DDBJ whole genome shotgun (WGS) entry which is preliminary data.</text>
</comment>
<accession>A0ABU8HFE7</accession>
<sequence length="114" mass="13711">MNKEEGYILPFTYFFFLICCATIVAYASYSSTHHRIMTMMKEDYENEVMLMLTAEIAMQNTDTKGFVEWEKGNVTYRKDMIEGKERMSLLLWRNEQSFSRSFMYNKDGKIFEWK</sequence>
<protein>
    <recommendedName>
        <fullName evidence="4">Competence protein ComG</fullName>
    </recommendedName>
</protein>
<name>A0ABU8HFE7_9BACI</name>
<evidence type="ECO:0008006" key="4">
    <source>
        <dbReference type="Google" id="ProtNLM"/>
    </source>
</evidence>
<dbReference type="EMBL" id="JBBAXC010000011">
    <property type="protein sequence ID" value="MEI5908095.1"/>
    <property type="molecule type" value="Genomic_DNA"/>
</dbReference>